<comment type="caution">
    <text evidence="7">The sequence shown here is derived from an EMBL/GenBank/DDBJ whole genome shotgun (WGS) entry which is preliminary data.</text>
</comment>
<dbReference type="PROSITE" id="PS51898">
    <property type="entry name" value="TYR_RECOMBINASE"/>
    <property type="match status" value="1"/>
</dbReference>
<evidence type="ECO:0000313" key="7">
    <source>
        <dbReference type="EMBL" id="GAA1519014.1"/>
    </source>
</evidence>
<keyword evidence="8" id="KW-1185">Reference proteome</keyword>
<evidence type="ECO:0000313" key="8">
    <source>
        <dbReference type="Proteomes" id="UP001501470"/>
    </source>
</evidence>
<protein>
    <recommendedName>
        <fullName evidence="9">Integrase</fullName>
    </recommendedName>
</protein>
<dbReference type="Pfam" id="PF00589">
    <property type="entry name" value="Phage_integrase"/>
    <property type="match status" value="1"/>
</dbReference>
<reference evidence="8" key="1">
    <citation type="journal article" date="2019" name="Int. J. Syst. Evol. Microbiol.">
        <title>The Global Catalogue of Microorganisms (GCM) 10K type strain sequencing project: providing services to taxonomists for standard genome sequencing and annotation.</title>
        <authorList>
            <consortium name="The Broad Institute Genomics Platform"/>
            <consortium name="The Broad Institute Genome Sequencing Center for Infectious Disease"/>
            <person name="Wu L."/>
            <person name="Ma J."/>
        </authorList>
    </citation>
    <scope>NUCLEOTIDE SEQUENCE [LARGE SCALE GENOMIC DNA]</scope>
    <source>
        <strain evidence="8">JCM 15933</strain>
    </source>
</reference>
<evidence type="ECO:0000256" key="2">
    <source>
        <dbReference type="ARBA" id="ARBA00023172"/>
    </source>
</evidence>
<dbReference type="Gene3D" id="1.10.443.10">
    <property type="entry name" value="Intergrase catalytic core"/>
    <property type="match status" value="1"/>
</dbReference>
<dbReference type="Proteomes" id="UP001501470">
    <property type="component" value="Unassembled WGS sequence"/>
</dbReference>
<dbReference type="EMBL" id="BAAAQD010000007">
    <property type="protein sequence ID" value="GAA1519014.1"/>
    <property type="molecule type" value="Genomic_DNA"/>
</dbReference>
<dbReference type="InterPro" id="IPR002104">
    <property type="entry name" value="Integrase_catalytic"/>
</dbReference>
<dbReference type="InterPro" id="IPR011010">
    <property type="entry name" value="DNA_brk_join_enz"/>
</dbReference>
<feature type="domain" description="Tyr recombinase" evidence="5">
    <location>
        <begin position="78"/>
        <end position="283"/>
    </location>
</feature>
<keyword evidence="1 3" id="KW-0238">DNA-binding</keyword>
<evidence type="ECO:0008006" key="9">
    <source>
        <dbReference type="Google" id="ProtNLM"/>
    </source>
</evidence>
<dbReference type="InterPro" id="IPR050090">
    <property type="entry name" value="Tyrosine_recombinase_XerCD"/>
</dbReference>
<gene>
    <name evidence="7" type="ORF">GCM10009827_037800</name>
</gene>
<feature type="compositionally biased region" description="Basic and acidic residues" evidence="4">
    <location>
        <begin position="145"/>
        <end position="155"/>
    </location>
</feature>
<sequence length="314" mass="34381">MQRCRHHLVPYLGARKLKDLTATDVDRWLADRAKVLSTATLGSLFSCLKRALRRAMARGHVSRNVTALCDLPKGQPGRPSKSLTMEQGTALLEAARDTPLYAYVVLSLLTGLRTEEVRALRWELLDLKGRPDDTPPVPPSVSVWRSDRVGGDTKTPKSRRTLALPALCVYALELHGQEQDKARRRAGDSWHETGLVFVSAVGTALDAANVRRSFRRVVKAAGLAADDWTPRELRHSFVSIASAHGMTLEQIADLVGHAGTRVTEAVYRHQLRPVLLNGAEVMNQMFGLPGGTAAARKPLDNHSGGEILEPNDEG</sequence>
<dbReference type="InterPro" id="IPR013762">
    <property type="entry name" value="Integrase-like_cat_sf"/>
</dbReference>
<evidence type="ECO:0000256" key="4">
    <source>
        <dbReference type="SAM" id="MobiDB-lite"/>
    </source>
</evidence>
<evidence type="ECO:0000256" key="1">
    <source>
        <dbReference type="ARBA" id="ARBA00023125"/>
    </source>
</evidence>
<dbReference type="Gene3D" id="1.10.150.130">
    <property type="match status" value="1"/>
</dbReference>
<dbReference type="PROSITE" id="PS51900">
    <property type="entry name" value="CB"/>
    <property type="match status" value="1"/>
</dbReference>
<evidence type="ECO:0000259" key="5">
    <source>
        <dbReference type="PROSITE" id="PS51898"/>
    </source>
</evidence>
<dbReference type="InterPro" id="IPR010998">
    <property type="entry name" value="Integrase_recombinase_N"/>
</dbReference>
<name>A0ABP4L978_9ACTN</name>
<organism evidence="7 8">
    <name type="scientific">Dactylosporangium maewongense</name>
    <dbReference type="NCBI Taxonomy" id="634393"/>
    <lineage>
        <taxon>Bacteria</taxon>
        <taxon>Bacillati</taxon>
        <taxon>Actinomycetota</taxon>
        <taxon>Actinomycetes</taxon>
        <taxon>Micromonosporales</taxon>
        <taxon>Micromonosporaceae</taxon>
        <taxon>Dactylosporangium</taxon>
    </lineage>
</organism>
<dbReference type="SUPFAM" id="SSF56349">
    <property type="entry name" value="DNA breaking-rejoining enzymes"/>
    <property type="match status" value="1"/>
</dbReference>
<dbReference type="CDD" id="cd01189">
    <property type="entry name" value="INT_ICEBs1_C_like"/>
    <property type="match status" value="1"/>
</dbReference>
<evidence type="ECO:0000256" key="3">
    <source>
        <dbReference type="PROSITE-ProRule" id="PRU01248"/>
    </source>
</evidence>
<dbReference type="PANTHER" id="PTHR30349:SF91">
    <property type="entry name" value="INTA PROTEIN"/>
    <property type="match status" value="1"/>
</dbReference>
<feature type="domain" description="Core-binding (CB)" evidence="6">
    <location>
        <begin position="1"/>
        <end position="56"/>
    </location>
</feature>
<dbReference type="PANTHER" id="PTHR30349">
    <property type="entry name" value="PHAGE INTEGRASE-RELATED"/>
    <property type="match status" value="1"/>
</dbReference>
<feature type="region of interest" description="Disordered" evidence="4">
    <location>
        <begin position="295"/>
        <end position="314"/>
    </location>
</feature>
<keyword evidence="2" id="KW-0233">DNA recombination</keyword>
<evidence type="ECO:0000259" key="6">
    <source>
        <dbReference type="PROSITE" id="PS51900"/>
    </source>
</evidence>
<feature type="region of interest" description="Disordered" evidence="4">
    <location>
        <begin position="133"/>
        <end position="157"/>
    </location>
</feature>
<accession>A0ABP4L978</accession>
<dbReference type="InterPro" id="IPR044068">
    <property type="entry name" value="CB"/>
</dbReference>
<proteinExistence type="predicted"/>